<proteinExistence type="predicted"/>
<reference evidence="1" key="2">
    <citation type="submission" date="2024-06" db="EMBL/GenBank/DDBJ databases">
        <authorList>
            <person name="Plum-Jensen L.E."/>
            <person name="Schramm A."/>
            <person name="Marshall I.P.G."/>
        </authorList>
    </citation>
    <scope>NUCLEOTIDE SEQUENCE</scope>
    <source>
        <strain evidence="1">Rat1</strain>
    </source>
</reference>
<reference evidence="1" key="1">
    <citation type="journal article" date="2024" name="Syst. Appl. Microbiol.">
        <title>First single-strain enrichments of Electrothrix cable bacteria, description of E. aestuarii sp. nov. and E. rattekaaiensis sp. nov., and proposal of a cable bacteria taxonomy following the rules of the SeqCode.</title>
        <authorList>
            <person name="Plum-Jensen L.E."/>
            <person name="Schramm A."/>
            <person name="Marshall I.P.G."/>
        </authorList>
    </citation>
    <scope>NUCLEOTIDE SEQUENCE</scope>
    <source>
        <strain evidence="1">Rat1</strain>
    </source>
</reference>
<sequence>MKTKEERILLSILDSLHLRHESILMDNAADYTPILESIIEGIIEGITHKGGQEEIERRRNKMYKHAREFLLDLCLRNRDYEEDLDYFIDAGTVWIDSNAMS</sequence>
<gene>
    <name evidence="1" type="ORF">Q3M24_10590</name>
</gene>
<accession>A0AAU8M1K9</accession>
<evidence type="ECO:0000313" key="1">
    <source>
        <dbReference type="EMBL" id="XCN75152.1"/>
    </source>
</evidence>
<dbReference type="EMBL" id="CP159373">
    <property type="protein sequence ID" value="XCN75152.1"/>
    <property type="molecule type" value="Genomic_DNA"/>
</dbReference>
<organism evidence="1">
    <name type="scientific">Candidatus Electrothrix aestuarii</name>
    <dbReference type="NCBI Taxonomy" id="3062594"/>
    <lineage>
        <taxon>Bacteria</taxon>
        <taxon>Pseudomonadati</taxon>
        <taxon>Thermodesulfobacteriota</taxon>
        <taxon>Desulfobulbia</taxon>
        <taxon>Desulfobulbales</taxon>
        <taxon>Desulfobulbaceae</taxon>
        <taxon>Candidatus Electrothrix</taxon>
    </lineage>
</organism>
<dbReference type="KEGG" id="eaj:Q3M24_10590"/>
<dbReference type="AlphaFoldDB" id="A0AAU8M1K9"/>
<name>A0AAU8M1K9_9BACT</name>
<protein>
    <submittedName>
        <fullName evidence="1">Uncharacterized protein</fullName>
    </submittedName>
</protein>